<evidence type="ECO:0000256" key="1">
    <source>
        <dbReference type="ARBA" id="ARBA00022448"/>
    </source>
</evidence>
<evidence type="ECO:0000256" key="3">
    <source>
        <dbReference type="ARBA" id="ARBA00022840"/>
    </source>
</evidence>
<dbReference type="KEGG" id="dto:TOL2_C22360"/>
<dbReference type="SMART" id="SM00382">
    <property type="entry name" value="AAA"/>
    <property type="match status" value="1"/>
</dbReference>
<evidence type="ECO:0000313" key="5">
    <source>
        <dbReference type="EMBL" id="CCK80397.1"/>
    </source>
</evidence>
<name>K0NNQ5_DESTT</name>
<dbReference type="CDD" id="cd03257">
    <property type="entry name" value="ABC_NikE_OppD_transporters"/>
    <property type="match status" value="1"/>
</dbReference>
<dbReference type="GO" id="GO:0016887">
    <property type="term" value="F:ATP hydrolysis activity"/>
    <property type="evidence" value="ECO:0007669"/>
    <property type="project" value="InterPro"/>
</dbReference>
<dbReference type="Gene3D" id="3.40.50.300">
    <property type="entry name" value="P-loop containing nucleotide triphosphate hydrolases"/>
    <property type="match status" value="1"/>
</dbReference>
<keyword evidence="3 5" id="KW-0067">ATP-binding</keyword>
<dbReference type="STRING" id="651182.TOL2_C22360"/>
<dbReference type="Pfam" id="PF08352">
    <property type="entry name" value="oligo_HPY"/>
    <property type="match status" value="1"/>
</dbReference>
<proteinExistence type="predicted"/>
<dbReference type="OrthoDB" id="9809450at2"/>
<dbReference type="GO" id="GO:0005524">
    <property type="term" value="F:ATP binding"/>
    <property type="evidence" value="ECO:0007669"/>
    <property type="project" value="UniProtKB-KW"/>
</dbReference>
<dbReference type="InterPro" id="IPR003439">
    <property type="entry name" value="ABC_transporter-like_ATP-bd"/>
</dbReference>
<evidence type="ECO:0000259" key="4">
    <source>
        <dbReference type="PROSITE" id="PS50893"/>
    </source>
</evidence>
<dbReference type="AlphaFoldDB" id="K0NNQ5"/>
<keyword evidence="6" id="KW-1185">Reference proteome</keyword>
<dbReference type="InterPro" id="IPR050319">
    <property type="entry name" value="ABC_transp_ATP-bind"/>
</dbReference>
<organism evidence="5 6">
    <name type="scientific">Desulfobacula toluolica (strain DSM 7467 / Tol2)</name>
    <dbReference type="NCBI Taxonomy" id="651182"/>
    <lineage>
        <taxon>Bacteria</taxon>
        <taxon>Pseudomonadati</taxon>
        <taxon>Thermodesulfobacteriota</taxon>
        <taxon>Desulfobacteria</taxon>
        <taxon>Desulfobacterales</taxon>
        <taxon>Desulfobacteraceae</taxon>
        <taxon>Desulfobacula</taxon>
    </lineage>
</organism>
<dbReference type="InterPro" id="IPR003593">
    <property type="entry name" value="AAA+_ATPase"/>
</dbReference>
<dbReference type="PATRIC" id="fig|651182.5.peg.2644"/>
<evidence type="ECO:0000313" key="6">
    <source>
        <dbReference type="Proteomes" id="UP000007347"/>
    </source>
</evidence>
<accession>K0NNQ5</accession>
<dbReference type="RefSeq" id="WP_014957709.1">
    <property type="nucleotide sequence ID" value="NC_018645.1"/>
</dbReference>
<evidence type="ECO:0000256" key="2">
    <source>
        <dbReference type="ARBA" id="ARBA00022741"/>
    </source>
</evidence>
<keyword evidence="1" id="KW-0813">Transport</keyword>
<dbReference type="PROSITE" id="PS50893">
    <property type="entry name" value="ABC_TRANSPORTER_2"/>
    <property type="match status" value="1"/>
</dbReference>
<dbReference type="PANTHER" id="PTHR43776">
    <property type="entry name" value="TRANSPORT ATP-BINDING PROTEIN"/>
    <property type="match status" value="1"/>
</dbReference>
<dbReference type="InterPro" id="IPR013563">
    <property type="entry name" value="Oligopep_ABC_C"/>
</dbReference>
<reference evidence="5 6" key="1">
    <citation type="journal article" date="2013" name="Environ. Microbiol.">
        <title>Complete genome, catabolic sub-proteomes and key-metabolites of Desulfobacula toluolica Tol2, a marine, aromatic compound-degrading, sulfate-reducing bacterium.</title>
        <authorList>
            <person name="Wohlbrand L."/>
            <person name="Jacob J.H."/>
            <person name="Kube M."/>
            <person name="Mussmann M."/>
            <person name="Jarling R."/>
            <person name="Beck A."/>
            <person name="Amann R."/>
            <person name="Wilkes H."/>
            <person name="Reinhardt R."/>
            <person name="Rabus R."/>
        </authorList>
    </citation>
    <scope>NUCLEOTIDE SEQUENCE [LARGE SCALE GENOMIC DNA]</scope>
    <source>
        <strain evidence="6">DSM 7467 / Tol2</strain>
    </source>
</reference>
<dbReference type="SUPFAM" id="SSF52540">
    <property type="entry name" value="P-loop containing nucleoside triphosphate hydrolases"/>
    <property type="match status" value="1"/>
</dbReference>
<dbReference type="NCBIfam" id="TIGR01727">
    <property type="entry name" value="oligo_HPY"/>
    <property type="match status" value="1"/>
</dbReference>
<dbReference type="FunFam" id="3.40.50.300:FF:000016">
    <property type="entry name" value="Oligopeptide ABC transporter ATP-binding component"/>
    <property type="match status" value="1"/>
</dbReference>
<feature type="domain" description="ABC transporter" evidence="4">
    <location>
        <begin position="4"/>
        <end position="253"/>
    </location>
</feature>
<dbReference type="GO" id="GO:0055085">
    <property type="term" value="P:transmembrane transport"/>
    <property type="evidence" value="ECO:0007669"/>
    <property type="project" value="UniProtKB-ARBA"/>
</dbReference>
<dbReference type="EMBL" id="FO203503">
    <property type="protein sequence ID" value="CCK80397.1"/>
    <property type="molecule type" value="Genomic_DNA"/>
</dbReference>
<keyword evidence="2" id="KW-0547">Nucleotide-binding</keyword>
<dbReference type="PROSITE" id="PS00211">
    <property type="entry name" value="ABC_TRANSPORTER_1"/>
    <property type="match status" value="1"/>
</dbReference>
<dbReference type="GO" id="GO:0015833">
    <property type="term" value="P:peptide transport"/>
    <property type="evidence" value="ECO:0007669"/>
    <property type="project" value="InterPro"/>
</dbReference>
<dbReference type="InterPro" id="IPR017871">
    <property type="entry name" value="ABC_transporter-like_CS"/>
</dbReference>
<dbReference type="Proteomes" id="UP000007347">
    <property type="component" value="Chromosome"/>
</dbReference>
<dbReference type="Pfam" id="PF00005">
    <property type="entry name" value="ABC_tran"/>
    <property type="match status" value="1"/>
</dbReference>
<sequence>MTILEVKNLKKYFPVSGGVFLRRTGWVYALDGVSFAVNKGETLGIVGESGCGKTTLGRCIMGIYEPSDGEVVINGQSVFKLNSQQRKKLALNLQTIFQDPFESLDPRQTVKEILEEKYIIHGKKRENLETEINRLIETVGLLPDTLSKFPHEFSGGQRQRIGIARAISLEPEIIICDEPVSALDVSVQSKILNLLLKLQQTMGLTYVFISHDLSVVKHVSDRIAVMYLGKIVEMADANEIYENGRHPYTNALLSSIPMPDPESNRNRIILKGEVPSVENPPAGCRFNTRCEYVQNICRDKEPELLKNEKDPSHLTACHFFF</sequence>
<dbReference type="InterPro" id="IPR027417">
    <property type="entry name" value="P-loop_NTPase"/>
</dbReference>
<protein>
    <submittedName>
        <fullName evidence="5">Peptide ABC transporter, ATP-binding protein</fullName>
    </submittedName>
</protein>
<gene>
    <name evidence="5" type="ordered locus">TOL2_C22360</name>
</gene>
<dbReference type="HOGENOM" id="CLU_000604_1_23_7"/>